<gene>
    <name evidence="2" type="ORF">PV07_02931</name>
</gene>
<feature type="region of interest" description="Disordered" evidence="1">
    <location>
        <begin position="68"/>
        <end position="142"/>
    </location>
</feature>
<feature type="compositionally biased region" description="Basic and acidic residues" evidence="1">
    <location>
        <begin position="42"/>
        <end position="51"/>
    </location>
</feature>
<accession>A0A0D2D6D1</accession>
<dbReference type="OrthoDB" id="4161174at2759"/>
<dbReference type="PANTHER" id="PTHR37540:SF5">
    <property type="entry name" value="TRANSCRIPTION FACTOR DOMAIN-CONTAINING PROTEIN"/>
    <property type="match status" value="1"/>
</dbReference>
<dbReference type="EMBL" id="KN847041">
    <property type="protein sequence ID" value="KIW31269.1"/>
    <property type="molecule type" value="Genomic_DNA"/>
</dbReference>
<evidence type="ECO:0000313" key="2">
    <source>
        <dbReference type="EMBL" id="KIW31269.1"/>
    </source>
</evidence>
<evidence type="ECO:0000256" key="1">
    <source>
        <dbReference type="SAM" id="MobiDB-lite"/>
    </source>
</evidence>
<dbReference type="VEuPathDB" id="FungiDB:PV07_02931"/>
<dbReference type="PANTHER" id="PTHR37540">
    <property type="entry name" value="TRANSCRIPTION FACTOR (ACR-2), PUTATIVE-RELATED-RELATED"/>
    <property type="match status" value="1"/>
</dbReference>
<dbReference type="GeneID" id="27342125"/>
<protein>
    <submittedName>
        <fullName evidence="2">Uncharacterized protein</fullName>
    </submittedName>
</protein>
<dbReference type="HOGENOM" id="CLU_445489_0_0_1"/>
<feature type="region of interest" description="Disordered" evidence="1">
    <location>
        <begin position="30"/>
        <end position="51"/>
    </location>
</feature>
<keyword evidence="3" id="KW-1185">Reference proteome</keyword>
<proteinExistence type="predicted"/>
<reference evidence="2 3" key="1">
    <citation type="submission" date="2015-01" db="EMBL/GenBank/DDBJ databases">
        <title>The Genome Sequence of Cladophialophora immunda CBS83496.</title>
        <authorList>
            <consortium name="The Broad Institute Genomics Platform"/>
            <person name="Cuomo C."/>
            <person name="de Hoog S."/>
            <person name="Gorbushina A."/>
            <person name="Stielow B."/>
            <person name="Teixiera M."/>
            <person name="Abouelleil A."/>
            <person name="Chapman S.B."/>
            <person name="Priest M."/>
            <person name="Young S.K."/>
            <person name="Wortman J."/>
            <person name="Nusbaum C."/>
            <person name="Birren B."/>
        </authorList>
    </citation>
    <scope>NUCLEOTIDE SEQUENCE [LARGE SCALE GENOMIC DNA]</scope>
    <source>
        <strain evidence="2 3">CBS 83496</strain>
    </source>
</reference>
<feature type="compositionally biased region" description="Basic and acidic residues" evidence="1">
    <location>
        <begin position="87"/>
        <end position="96"/>
    </location>
</feature>
<feature type="compositionally biased region" description="Basic residues" evidence="1">
    <location>
        <begin position="32"/>
        <end position="41"/>
    </location>
</feature>
<organism evidence="2 3">
    <name type="scientific">Cladophialophora immunda</name>
    <dbReference type="NCBI Taxonomy" id="569365"/>
    <lineage>
        <taxon>Eukaryota</taxon>
        <taxon>Fungi</taxon>
        <taxon>Dikarya</taxon>
        <taxon>Ascomycota</taxon>
        <taxon>Pezizomycotina</taxon>
        <taxon>Eurotiomycetes</taxon>
        <taxon>Chaetothyriomycetidae</taxon>
        <taxon>Chaetothyriales</taxon>
        <taxon>Herpotrichiellaceae</taxon>
        <taxon>Cladophialophora</taxon>
    </lineage>
</organism>
<dbReference type="RefSeq" id="XP_016251485.1">
    <property type="nucleotide sequence ID" value="XM_016389583.1"/>
</dbReference>
<sequence>MAAPMAFLFVDSSPATTDVRDKELIRAEARSHAAKVSHRASRRVDSTGLAHEKGAVTVQKFRKPAFNQQDAIASSCPHVTDGTGQEPRPRPSRERGGTSCHVRRWRLGYQDSSRQPDTRTDSLLSNRSTRHSPESTRTTIPVYKGNSDPFDCTAVPFTALDLSLVKDDRQSLVDIVWPAEISMRRNHPALLDRMWNVMPSILDSAAVVHAVISHAHHSRALRHLAWGQRDHSATVLAEQHKLRAVRHLRHLLERYSQRGGLDVLQQIRGASAQLAACGVISGDAGAAQIHFAGVKMAVDRLGGLRNMGPGQSECLVFSQVAGAWFNRSRPIFHPDEWDPGPWAEQGFDFGELPPSMSGRNPACVCGPCPRPSTISPGMQVTIDQVRELLRVEDLKLVLAASGDERATQVFRWSGLRKLAVRAHNLCFWCDIDEAVKSTAGGWHPGGSSSSGTMGYRPPVPFDTVLCLTVRCFDRAIFEEHYYAAADAPFRLSRIFLAEVAGCLQRLDPPFPDVAGPQGASPHDRRIRADERRYDMLWVCSVGAHIEEHHLSLAARQAPPLPSSSISATGSRPQDTTGGSGLFTAGFAKLARTLGFEGFDDVATFLAERYLYCPRLQDATLRRLL</sequence>
<name>A0A0D2D6D1_9EURO</name>
<dbReference type="Proteomes" id="UP000054466">
    <property type="component" value="Unassembled WGS sequence"/>
</dbReference>
<feature type="region of interest" description="Disordered" evidence="1">
    <location>
        <begin position="558"/>
        <end position="578"/>
    </location>
</feature>
<dbReference type="AlphaFoldDB" id="A0A0D2D6D1"/>
<evidence type="ECO:0000313" key="3">
    <source>
        <dbReference type="Proteomes" id="UP000054466"/>
    </source>
</evidence>
<feature type="compositionally biased region" description="Polar residues" evidence="1">
    <location>
        <begin position="562"/>
        <end position="576"/>
    </location>
</feature>